<evidence type="ECO:0000313" key="4">
    <source>
        <dbReference type="Proteomes" id="UP000199199"/>
    </source>
</evidence>
<feature type="compositionally biased region" description="Polar residues" evidence="1">
    <location>
        <begin position="1"/>
        <end position="19"/>
    </location>
</feature>
<protein>
    <recommendedName>
        <fullName evidence="2">DUF7511 domain-containing protein</fullName>
    </recommendedName>
</protein>
<feature type="region of interest" description="Disordered" evidence="1">
    <location>
        <begin position="1"/>
        <end position="26"/>
    </location>
</feature>
<dbReference type="AlphaFoldDB" id="A0A1I6THH6"/>
<keyword evidence="4" id="KW-1185">Reference proteome</keyword>
<accession>A0A1I6THH6</accession>
<dbReference type="InterPro" id="IPR055933">
    <property type="entry name" value="DUF7511"/>
</dbReference>
<evidence type="ECO:0000259" key="2">
    <source>
        <dbReference type="Pfam" id="PF24351"/>
    </source>
</evidence>
<proteinExistence type="predicted"/>
<sequence length="89" mass="10118">MYRSSVFSSTQVPTMNESSSEYHTDSVRERLSMASGYSTRSIDLDAIVVRYETQADRCTITPRECPERDRLTTWLSADVDAFVDLADAR</sequence>
<dbReference type="EMBL" id="FOZS01000003">
    <property type="protein sequence ID" value="SFS88477.1"/>
    <property type="molecule type" value="Genomic_DNA"/>
</dbReference>
<evidence type="ECO:0000256" key="1">
    <source>
        <dbReference type="SAM" id="MobiDB-lite"/>
    </source>
</evidence>
<gene>
    <name evidence="3" type="ORF">SAMN04488556_3111</name>
</gene>
<name>A0A1I6THH6_9EURY</name>
<feature type="domain" description="DUF7511" evidence="2">
    <location>
        <begin position="43"/>
        <end position="89"/>
    </location>
</feature>
<dbReference type="Proteomes" id="UP000199199">
    <property type="component" value="Unassembled WGS sequence"/>
</dbReference>
<dbReference type="Pfam" id="PF24351">
    <property type="entry name" value="DUF7511"/>
    <property type="match status" value="1"/>
</dbReference>
<evidence type="ECO:0000313" key="3">
    <source>
        <dbReference type="EMBL" id="SFS88477.1"/>
    </source>
</evidence>
<reference evidence="4" key="1">
    <citation type="submission" date="2016-10" db="EMBL/GenBank/DDBJ databases">
        <authorList>
            <person name="Varghese N."/>
            <person name="Submissions S."/>
        </authorList>
    </citation>
    <scope>NUCLEOTIDE SEQUENCE [LARGE SCALE GENOMIC DNA]</scope>
    <source>
        <strain evidence="4">DSM 22427</strain>
    </source>
</reference>
<organism evidence="3 4">
    <name type="scientific">Halostagnicola kamekurae</name>
    <dbReference type="NCBI Taxonomy" id="619731"/>
    <lineage>
        <taxon>Archaea</taxon>
        <taxon>Methanobacteriati</taxon>
        <taxon>Methanobacteriota</taxon>
        <taxon>Stenosarchaea group</taxon>
        <taxon>Halobacteria</taxon>
        <taxon>Halobacteriales</taxon>
        <taxon>Natrialbaceae</taxon>
        <taxon>Halostagnicola</taxon>
    </lineage>
</organism>